<dbReference type="Proteomes" id="UP000526125">
    <property type="component" value="Unassembled WGS sequence"/>
</dbReference>
<evidence type="ECO:0000313" key="1">
    <source>
        <dbReference type="EMBL" id="NUU73823.1"/>
    </source>
</evidence>
<accession>A0A7Y6ETG9</accession>
<dbReference type="EMBL" id="JABMCB010000089">
    <property type="protein sequence ID" value="NUU73823.1"/>
    <property type="molecule type" value="Genomic_DNA"/>
</dbReference>
<comment type="caution">
    <text evidence="1">The sequence shown here is derived from an EMBL/GenBank/DDBJ whole genome shotgun (WGS) entry which is preliminary data.</text>
</comment>
<reference evidence="1 2" key="1">
    <citation type="submission" date="2020-05" db="EMBL/GenBank/DDBJ databases">
        <title>Genome Sequencing of Type Strains.</title>
        <authorList>
            <person name="Lemaire J.F."/>
            <person name="Inderbitzin P."/>
            <person name="Gregorio O.A."/>
            <person name="Collins S.B."/>
            <person name="Wespe N."/>
            <person name="Knight-Connoni V."/>
        </authorList>
    </citation>
    <scope>NUCLEOTIDE SEQUENCE [LARGE SCALE GENOMIC DNA]</scope>
    <source>
        <strain evidence="1 2">LMG 21957</strain>
    </source>
</reference>
<organism evidence="1 2">
    <name type="scientific">Paenibacillus xylanilyticus</name>
    <dbReference type="NCBI Taxonomy" id="248903"/>
    <lineage>
        <taxon>Bacteria</taxon>
        <taxon>Bacillati</taxon>
        <taxon>Bacillota</taxon>
        <taxon>Bacilli</taxon>
        <taxon>Bacillales</taxon>
        <taxon>Paenibacillaceae</taxon>
        <taxon>Paenibacillus</taxon>
    </lineage>
</organism>
<evidence type="ECO:0000313" key="2">
    <source>
        <dbReference type="Proteomes" id="UP000526125"/>
    </source>
</evidence>
<dbReference type="RefSeq" id="WP_175393860.1">
    <property type="nucleotide sequence ID" value="NZ_JABMCB010000089.1"/>
</dbReference>
<keyword evidence="2" id="KW-1185">Reference proteome</keyword>
<name>A0A7Y6ETG9_9BACL</name>
<dbReference type="AlphaFoldDB" id="A0A7Y6ETG9"/>
<proteinExistence type="predicted"/>
<sequence>MRGFKHVYSCIECGWKMKSFKSNELDGQRCHRCAGAVIPTKVLEPGVALVQDKLPLLIHSVQNNYSSFHADDGRAEVKLNGCRVEATLILPNGDLTSQYHFELSDIVFSSGVPDIETTVRKFIKNMCILIDGSETDADQT</sequence>
<protein>
    <submittedName>
        <fullName evidence="1">Uncharacterized protein</fullName>
    </submittedName>
</protein>
<gene>
    <name evidence="1" type="ORF">HP552_00740</name>
</gene>